<sequence length="152" mass="17579">MSMNFENVVFELNTRTRDTVFFIFDTEDGLEYAVDCSFDSKEFYGQQIAPSLCINPILTNAVNKEELVGKSFSVENIEQADEREDTFYVFEHEPLEKYQLTILDIDNDRAHIECTGIAVIDGYSEPYKTGKFEIKCWLPIITNVSDWDKFGL</sequence>
<reference evidence="1 2" key="1">
    <citation type="submission" date="2016-10" db="EMBL/GenBank/DDBJ databases">
        <authorList>
            <person name="de Groot N.N."/>
        </authorList>
    </citation>
    <scope>NUCLEOTIDE SEQUENCE [LARGE SCALE GENOMIC DNA]</scope>
    <source>
        <strain evidence="1 2">DSM 13760</strain>
    </source>
</reference>
<name>A0A1H9T3T1_9LACT</name>
<gene>
    <name evidence="1" type="ORF">SAMN04488559_110101</name>
</gene>
<accession>A0A1H9T3T1</accession>
<organism evidence="1 2">
    <name type="scientific">Isobaculum melis</name>
    <dbReference type="NCBI Taxonomy" id="142588"/>
    <lineage>
        <taxon>Bacteria</taxon>
        <taxon>Bacillati</taxon>
        <taxon>Bacillota</taxon>
        <taxon>Bacilli</taxon>
        <taxon>Lactobacillales</taxon>
        <taxon>Carnobacteriaceae</taxon>
        <taxon>Isobaculum</taxon>
    </lineage>
</organism>
<dbReference type="RefSeq" id="WP_092652518.1">
    <property type="nucleotide sequence ID" value="NZ_FOHA01000010.1"/>
</dbReference>
<evidence type="ECO:0000313" key="2">
    <source>
        <dbReference type="Proteomes" id="UP000198948"/>
    </source>
</evidence>
<protein>
    <submittedName>
        <fullName evidence="1">Uncharacterized protein</fullName>
    </submittedName>
</protein>
<keyword evidence="2" id="KW-1185">Reference proteome</keyword>
<evidence type="ECO:0000313" key="1">
    <source>
        <dbReference type="EMBL" id="SER91717.1"/>
    </source>
</evidence>
<dbReference type="OrthoDB" id="360176at2"/>
<dbReference type="Proteomes" id="UP000198948">
    <property type="component" value="Unassembled WGS sequence"/>
</dbReference>
<dbReference type="AlphaFoldDB" id="A0A1H9T3T1"/>
<dbReference type="EMBL" id="FOHA01000010">
    <property type="protein sequence ID" value="SER91717.1"/>
    <property type="molecule type" value="Genomic_DNA"/>
</dbReference>
<proteinExistence type="predicted"/>